<proteinExistence type="predicted"/>
<sequence length="105" mass="11650">MLSPRPLGPRLPPFLSPRPLKPQCLHCLNLGCFLDARHSQDVRCRGTLTCIPMLLISSIYLETVAIDFHVTSVVVLHSSTLWPTIPFRLFGITPAGTTTHVSFRA</sequence>
<protein>
    <submittedName>
        <fullName evidence="1">Uncharacterized protein</fullName>
    </submittedName>
</protein>
<dbReference type="AlphaFoldDB" id="A0A8T0HSG6"/>
<keyword evidence="2" id="KW-1185">Reference proteome</keyword>
<comment type="caution">
    <text evidence="1">The sequence shown here is derived from an EMBL/GenBank/DDBJ whole genome shotgun (WGS) entry which is preliminary data.</text>
</comment>
<gene>
    <name evidence="1" type="ORF">KC19_VG206100</name>
</gene>
<evidence type="ECO:0000313" key="2">
    <source>
        <dbReference type="Proteomes" id="UP000822688"/>
    </source>
</evidence>
<name>A0A8T0HSG6_CERPU</name>
<dbReference type="Proteomes" id="UP000822688">
    <property type="component" value="Chromosome V"/>
</dbReference>
<reference evidence="1" key="1">
    <citation type="submission" date="2020-06" db="EMBL/GenBank/DDBJ databases">
        <title>WGS assembly of Ceratodon purpureus strain R40.</title>
        <authorList>
            <person name="Carey S.B."/>
            <person name="Jenkins J."/>
            <person name="Shu S."/>
            <person name="Lovell J.T."/>
            <person name="Sreedasyam A."/>
            <person name="Maumus F."/>
            <person name="Tiley G.P."/>
            <person name="Fernandez-Pozo N."/>
            <person name="Barry K."/>
            <person name="Chen C."/>
            <person name="Wang M."/>
            <person name="Lipzen A."/>
            <person name="Daum C."/>
            <person name="Saski C.A."/>
            <person name="Payton A.C."/>
            <person name="Mcbreen J.C."/>
            <person name="Conrad R.E."/>
            <person name="Kollar L.M."/>
            <person name="Olsson S."/>
            <person name="Huttunen S."/>
            <person name="Landis J.B."/>
            <person name="Wickett N.J."/>
            <person name="Johnson M.G."/>
            <person name="Rensing S.A."/>
            <person name="Grimwood J."/>
            <person name="Schmutz J."/>
            <person name="Mcdaniel S.F."/>
        </authorList>
    </citation>
    <scope>NUCLEOTIDE SEQUENCE</scope>
    <source>
        <strain evidence="1">R40</strain>
    </source>
</reference>
<organism evidence="1 2">
    <name type="scientific">Ceratodon purpureus</name>
    <name type="common">Fire moss</name>
    <name type="synonym">Dicranum purpureum</name>
    <dbReference type="NCBI Taxonomy" id="3225"/>
    <lineage>
        <taxon>Eukaryota</taxon>
        <taxon>Viridiplantae</taxon>
        <taxon>Streptophyta</taxon>
        <taxon>Embryophyta</taxon>
        <taxon>Bryophyta</taxon>
        <taxon>Bryophytina</taxon>
        <taxon>Bryopsida</taxon>
        <taxon>Dicranidae</taxon>
        <taxon>Pseudoditrichales</taxon>
        <taxon>Ditrichaceae</taxon>
        <taxon>Ceratodon</taxon>
    </lineage>
</organism>
<accession>A0A8T0HSG6</accession>
<evidence type="ECO:0000313" key="1">
    <source>
        <dbReference type="EMBL" id="KAG0573747.1"/>
    </source>
</evidence>
<dbReference type="EMBL" id="CM026426">
    <property type="protein sequence ID" value="KAG0573747.1"/>
    <property type="molecule type" value="Genomic_DNA"/>
</dbReference>